<evidence type="ECO:0000313" key="16">
    <source>
        <dbReference type="Proteomes" id="UP000216339"/>
    </source>
</evidence>
<comment type="subcellular location">
    <subcellularLocation>
        <location evidence="2 14">Cytoplasm</location>
    </subcellularLocation>
</comment>
<comment type="cofactor">
    <cofactor evidence="14">
        <name>[4Fe-4S] cluster</name>
        <dbReference type="ChEBI" id="CHEBI:49883"/>
    </cofactor>
    <text evidence="14">Binds 1 [4Fe-4S] cluster per subunit.</text>
</comment>
<feature type="binding site" evidence="14">
    <location>
        <begin position="136"/>
        <end position="138"/>
    </location>
    <ligand>
        <name>iminosuccinate</name>
        <dbReference type="ChEBI" id="CHEBI:77875"/>
    </ligand>
</feature>
<proteinExistence type="inferred from homology"/>
<feature type="binding site" evidence="14">
    <location>
        <position position="239"/>
    </location>
    <ligand>
        <name>iminosuccinate</name>
        <dbReference type="ChEBI" id="CHEBI:77875"/>
    </ligand>
</feature>
<evidence type="ECO:0000256" key="14">
    <source>
        <dbReference type="HAMAP-Rule" id="MF_00568"/>
    </source>
</evidence>
<dbReference type="EC" id="2.5.1.72" evidence="4 14"/>
<keyword evidence="5 14" id="KW-0004">4Fe-4S</keyword>
<keyword evidence="6 14" id="KW-0963">Cytoplasm</keyword>
<organism evidence="15 16">
    <name type="scientific">Rubrivirga marina</name>
    <dbReference type="NCBI Taxonomy" id="1196024"/>
    <lineage>
        <taxon>Bacteria</taxon>
        <taxon>Pseudomonadati</taxon>
        <taxon>Rhodothermota</taxon>
        <taxon>Rhodothermia</taxon>
        <taxon>Rhodothermales</taxon>
        <taxon>Rubricoccaceae</taxon>
        <taxon>Rubrivirga</taxon>
    </lineage>
</organism>
<dbReference type="InterPro" id="IPR003473">
    <property type="entry name" value="NadA"/>
</dbReference>
<gene>
    <name evidence="14" type="primary">nadA</name>
    <name evidence="15" type="ORF">BSZ37_12465</name>
</gene>
<accession>A0A271J2A6</accession>
<evidence type="ECO:0000256" key="13">
    <source>
        <dbReference type="ARBA" id="ARBA00073059"/>
    </source>
</evidence>
<protein>
    <recommendedName>
        <fullName evidence="13 14">Quinolinate synthase</fullName>
        <ecNumber evidence="4 14">2.5.1.72</ecNumber>
    </recommendedName>
</protein>
<keyword evidence="16" id="KW-1185">Reference proteome</keyword>
<evidence type="ECO:0000256" key="11">
    <source>
        <dbReference type="ARBA" id="ARBA00023014"/>
    </source>
</evidence>
<comment type="pathway">
    <text evidence="3 14">Cofactor biosynthesis; NAD(+) biosynthesis; quinolinate from iminoaspartate: step 1/1.</text>
</comment>
<evidence type="ECO:0000256" key="6">
    <source>
        <dbReference type="ARBA" id="ARBA00022490"/>
    </source>
</evidence>
<dbReference type="GO" id="GO:0034628">
    <property type="term" value="P:'de novo' NAD+ biosynthetic process from L-aspartate"/>
    <property type="evidence" value="ECO:0007669"/>
    <property type="project" value="TreeGrafter"/>
</dbReference>
<evidence type="ECO:0000256" key="5">
    <source>
        <dbReference type="ARBA" id="ARBA00022485"/>
    </source>
</evidence>
<dbReference type="SUPFAM" id="SSF142754">
    <property type="entry name" value="NadA-like"/>
    <property type="match status" value="1"/>
</dbReference>
<keyword evidence="9 14" id="KW-0479">Metal-binding</keyword>
<keyword evidence="7 14" id="KW-0662">Pyridine nucleotide biosynthesis</keyword>
<keyword evidence="8 14" id="KW-0808">Transferase</keyword>
<feature type="binding site" evidence="14">
    <location>
        <position position="65"/>
    </location>
    <ligand>
        <name>iminosuccinate</name>
        <dbReference type="ChEBI" id="CHEBI:77875"/>
    </ligand>
</feature>
<evidence type="ECO:0000256" key="3">
    <source>
        <dbReference type="ARBA" id="ARBA00005065"/>
    </source>
</evidence>
<dbReference type="InterPro" id="IPR023066">
    <property type="entry name" value="Quinolinate_synth_type2"/>
</dbReference>
<dbReference type="GO" id="GO:0008987">
    <property type="term" value="F:quinolinate synthetase A activity"/>
    <property type="evidence" value="ECO:0007669"/>
    <property type="project" value="UniProtKB-UniRule"/>
</dbReference>
<dbReference type="GO" id="GO:0005829">
    <property type="term" value="C:cytosol"/>
    <property type="evidence" value="ECO:0007669"/>
    <property type="project" value="TreeGrafter"/>
</dbReference>
<sequence>MTETLALPTLPSEIERVGFVREDIDPTLDLFDEIERLKEEKNAVLLAHYYQEGDIQDIADYIGDSLGLAREAAETDADVIVFAGVHFMAETAKILNPEKTVLLPDLHAGCSLADSCPPDEFAAFRAEHPDHIVISYINCSAAIKAQTDIICTSSNAEHIVRQIPEDQPIIFAPDRNLGRWLIKETGRDMVLWEGACIVHEIFSEQKLARLKGRYPGAPVLAHPECEEPVLRLADHVGSTSSIRRFAAESDADTFIVATESGILHQMQKDNPGKTFIAAPPDNGCACNDCPHMKLNTIEKLYLCLKHEAPVLEMDEAVRVAALKPIERMLEMSRGVK</sequence>
<dbReference type="AlphaFoldDB" id="A0A271J2A6"/>
<feature type="binding site" evidence="14">
    <location>
        <position position="153"/>
    </location>
    <ligand>
        <name>iminosuccinate</name>
        <dbReference type="ChEBI" id="CHEBI:77875"/>
    </ligand>
</feature>
<dbReference type="EMBL" id="MQWD01000001">
    <property type="protein sequence ID" value="PAP77184.1"/>
    <property type="molecule type" value="Genomic_DNA"/>
</dbReference>
<dbReference type="Pfam" id="PF02445">
    <property type="entry name" value="NadA"/>
    <property type="match status" value="1"/>
</dbReference>
<dbReference type="GO" id="GO:0046872">
    <property type="term" value="F:metal ion binding"/>
    <property type="evidence" value="ECO:0007669"/>
    <property type="project" value="UniProtKB-KW"/>
</dbReference>
<dbReference type="NCBIfam" id="TIGR00550">
    <property type="entry name" value="nadA"/>
    <property type="match status" value="1"/>
</dbReference>
<dbReference type="PANTHER" id="PTHR30573:SF0">
    <property type="entry name" value="QUINOLINATE SYNTHASE, CHLOROPLASTIC"/>
    <property type="match status" value="1"/>
</dbReference>
<evidence type="ECO:0000256" key="4">
    <source>
        <dbReference type="ARBA" id="ARBA00012669"/>
    </source>
</evidence>
<dbReference type="PANTHER" id="PTHR30573">
    <property type="entry name" value="QUINOLINATE SYNTHETASE A"/>
    <property type="match status" value="1"/>
</dbReference>
<dbReference type="GO" id="GO:0051539">
    <property type="term" value="F:4 iron, 4 sulfur cluster binding"/>
    <property type="evidence" value="ECO:0007669"/>
    <property type="project" value="UniProtKB-KW"/>
</dbReference>
<comment type="catalytic activity">
    <reaction evidence="12">
        <text>iminosuccinate + dihydroxyacetone phosphate = quinolinate + phosphate + 2 H2O + H(+)</text>
        <dbReference type="Rhea" id="RHEA:25888"/>
        <dbReference type="ChEBI" id="CHEBI:15377"/>
        <dbReference type="ChEBI" id="CHEBI:15378"/>
        <dbReference type="ChEBI" id="CHEBI:29959"/>
        <dbReference type="ChEBI" id="CHEBI:43474"/>
        <dbReference type="ChEBI" id="CHEBI:57642"/>
        <dbReference type="ChEBI" id="CHEBI:77875"/>
        <dbReference type="EC" id="2.5.1.72"/>
    </reaction>
    <physiologicalReaction direction="left-to-right" evidence="12">
        <dbReference type="Rhea" id="RHEA:25889"/>
    </physiologicalReaction>
</comment>
<dbReference type="Gene3D" id="3.40.50.10800">
    <property type="entry name" value="NadA-like"/>
    <property type="match status" value="3"/>
</dbReference>
<evidence type="ECO:0000313" key="15">
    <source>
        <dbReference type="EMBL" id="PAP77184.1"/>
    </source>
</evidence>
<dbReference type="InterPro" id="IPR036094">
    <property type="entry name" value="NadA_sf"/>
</dbReference>
<feature type="binding site" evidence="14">
    <location>
        <position position="196"/>
    </location>
    <ligand>
        <name>[4Fe-4S] cluster</name>
        <dbReference type="ChEBI" id="CHEBI:49883"/>
    </ligand>
</feature>
<dbReference type="OrthoDB" id="9801204at2"/>
<evidence type="ECO:0000256" key="8">
    <source>
        <dbReference type="ARBA" id="ARBA00022679"/>
    </source>
</evidence>
<feature type="binding site" evidence="14">
    <location>
        <position position="110"/>
    </location>
    <ligand>
        <name>[4Fe-4S] cluster</name>
        <dbReference type="ChEBI" id="CHEBI:49883"/>
    </ligand>
</feature>
<dbReference type="FunFam" id="3.40.50.10800:FF:000003">
    <property type="entry name" value="Quinolinate synthase A"/>
    <property type="match status" value="1"/>
</dbReference>
<evidence type="ECO:0000256" key="9">
    <source>
        <dbReference type="ARBA" id="ARBA00022723"/>
    </source>
</evidence>
<feature type="binding site" evidence="14">
    <location>
        <position position="289"/>
    </location>
    <ligand>
        <name>[4Fe-4S] cluster</name>
        <dbReference type="ChEBI" id="CHEBI:49883"/>
    </ligand>
</feature>
<keyword evidence="10 14" id="KW-0408">Iron</keyword>
<name>A0A271J2A6_9BACT</name>
<feature type="binding site" evidence="14">
    <location>
        <begin position="222"/>
        <end position="224"/>
    </location>
    <ligand>
        <name>iminosuccinate</name>
        <dbReference type="ChEBI" id="CHEBI:77875"/>
    </ligand>
</feature>
<comment type="similarity">
    <text evidence="14">Belongs to the quinolinate synthase family. Type 2 subfamily.</text>
</comment>
<dbReference type="HAMAP" id="MF_00568">
    <property type="entry name" value="NadA_type2"/>
    <property type="match status" value="1"/>
</dbReference>
<evidence type="ECO:0000256" key="7">
    <source>
        <dbReference type="ARBA" id="ARBA00022642"/>
    </source>
</evidence>
<comment type="caution">
    <text evidence="15">The sequence shown here is derived from an EMBL/GenBank/DDBJ whole genome shotgun (WGS) entry which is preliminary data.</text>
</comment>
<dbReference type="NCBIfam" id="NF006878">
    <property type="entry name" value="PRK09375.1-2"/>
    <property type="match status" value="1"/>
</dbReference>
<evidence type="ECO:0000256" key="12">
    <source>
        <dbReference type="ARBA" id="ARBA00050125"/>
    </source>
</evidence>
<evidence type="ECO:0000256" key="1">
    <source>
        <dbReference type="ARBA" id="ARBA00003791"/>
    </source>
</evidence>
<keyword evidence="11 14" id="KW-0411">Iron-sulfur</keyword>
<dbReference type="Proteomes" id="UP000216339">
    <property type="component" value="Unassembled WGS sequence"/>
</dbReference>
<dbReference type="FunFam" id="3.40.50.10800:FF:000001">
    <property type="entry name" value="Quinolinate synthase A"/>
    <property type="match status" value="1"/>
</dbReference>
<feature type="binding site" evidence="14">
    <location>
        <position position="48"/>
    </location>
    <ligand>
        <name>iminosuccinate</name>
        <dbReference type="ChEBI" id="CHEBI:77875"/>
    </ligand>
</feature>
<dbReference type="RefSeq" id="WP_095510850.1">
    <property type="nucleotide sequence ID" value="NZ_MQWD01000001.1"/>
</dbReference>
<comment type="function">
    <text evidence="1 14">Catalyzes the condensation of iminoaspartate with dihydroxyacetone phosphate to form quinolinate.</text>
</comment>
<dbReference type="UniPathway" id="UPA00253">
    <property type="reaction ID" value="UER00327"/>
</dbReference>
<evidence type="ECO:0000256" key="2">
    <source>
        <dbReference type="ARBA" id="ARBA00004496"/>
    </source>
</evidence>
<evidence type="ECO:0000256" key="10">
    <source>
        <dbReference type="ARBA" id="ARBA00023004"/>
    </source>
</evidence>
<reference evidence="15 16" key="1">
    <citation type="submission" date="2016-11" db="EMBL/GenBank/DDBJ databases">
        <title>Study of marine rhodopsin-containing bacteria.</title>
        <authorList>
            <person name="Yoshizawa S."/>
            <person name="Kumagai Y."/>
            <person name="Kogure K."/>
        </authorList>
    </citation>
    <scope>NUCLEOTIDE SEQUENCE [LARGE SCALE GENOMIC DNA]</scope>
    <source>
        <strain evidence="15 16">SAORIC-28</strain>
    </source>
</reference>